<sequence length="472" mass="50718">MIRIPAGLRPIALGAGLLLAACAPQPVPQPPAPEPGPTTHSVRPQLPPVKHFAAFVPEVPRVANADLARDFLDLSFKLESGRALPVLTRFEGPVRVSVIGATPPGMMQDLRILIARLHDEAGIDIALSPGAPDATTGITIQGVSGKDIRGELSDAACFVIPGIHDLSEYRAARRQERTDWSKLTTRSQLAIFVPNDASPQELRDCMHEELAQALGPLNDLFRLNDSTFNDDNTHSVLTGFDMLMLRLTYAPELHSGMTRAEVAAQLSALLARLNPEGQHIAPAPLPETTPDWVAAVQQALSSTGSPAARLRGAQTALAIANRQGWSDHRTGFAEYILGRLLEARDPVGAMAHIRRAHALYSATPATRLYAAQTAVQLARDALRQGDPETALGYLQDLPALAEANQNAALLAQVMMLQAQAYALQGKRDLARATRLDSLGWARYGFGPTWAILAKLQDVADLPPDTASEQGRS</sequence>
<name>A0A7L9WKH4_9RHOB</name>
<evidence type="ECO:0000313" key="3">
    <source>
        <dbReference type="Proteomes" id="UP000594118"/>
    </source>
</evidence>
<dbReference type="EMBL" id="CP045201">
    <property type="protein sequence ID" value="QOL80334.1"/>
    <property type="molecule type" value="Genomic_DNA"/>
</dbReference>
<protein>
    <submittedName>
        <fullName evidence="2">DUF2927 domain-containing protein</fullName>
    </submittedName>
</protein>
<reference evidence="2 3" key="1">
    <citation type="submission" date="2019-10" db="EMBL/GenBank/DDBJ databases">
        <title>Pseudopuniceibacterium sp. HQ09 islated from Antarctica.</title>
        <authorList>
            <person name="Liao L."/>
            <person name="Su S."/>
            <person name="Chen B."/>
            <person name="Yu Y."/>
        </authorList>
    </citation>
    <scope>NUCLEOTIDE SEQUENCE [LARGE SCALE GENOMIC DNA]</scope>
    <source>
        <strain evidence="2 3">HQ09</strain>
    </source>
</reference>
<evidence type="ECO:0000313" key="2">
    <source>
        <dbReference type="EMBL" id="QOL80334.1"/>
    </source>
</evidence>
<dbReference type="Proteomes" id="UP000594118">
    <property type="component" value="Chromosome"/>
</dbReference>
<dbReference type="KEGG" id="pshq:F3W81_05560"/>
<keyword evidence="3" id="KW-1185">Reference proteome</keyword>
<organism evidence="2 3">
    <name type="scientific">Pseudooceanicola spongiae</name>
    <dbReference type="NCBI Taxonomy" id="2613965"/>
    <lineage>
        <taxon>Bacteria</taxon>
        <taxon>Pseudomonadati</taxon>
        <taxon>Pseudomonadota</taxon>
        <taxon>Alphaproteobacteria</taxon>
        <taxon>Rhodobacterales</taxon>
        <taxon>Paracoccaceae</taxon>
        <taxon>Pseudooceanicola</taxon>
    </lineage>
</organism>
<keyword evidence="1" id="KW-0732">Signal</keyword>
<evidence type="ECO:0000256" key="1">
    <source>
        <dbReference type="SAM" id="SignalP"/>
    </source>
</evidence>
<dbReference type="InterPro" id="IPR021323">
    <property type="entry name" value="DUF2927"/>
</dbReference>
<dbReference type="Pfam" id="PF11150">
    <property type="entry name" value="DUF2927"/>
    <property type="match status" value="1"/>
</dbReference>
<dbReference type="AlphaFoldDB" id="A0A7L9WKH4"/>
<feature type="chain" id="PRO_5032881760" evidence="1">
    <location>
        <begin position="21"/>
        <end position="472"/>
    </location>
</feature>
<gene>
    <name evidence="2" type="ORF">F3W81_05560</name>
</gene>
<dbReference type="RefSeq" id="WP_193082651.1">
    <property type="nucleotide sequence ID" value="NZ_CP045201.1"/>
</dbReference>
<dbReference type="PROSITE" id="PS51257">
    <property type="entry name" value="PROKAR_LIPOPROTEIN"/>
    <property type="match status" value="1"/>
</dbReference>
<feature type="signal peptide" evidence="1">
    <location>
        <begin position="1"/>
        <end position="20"/>
    </location>
</feature>
<proteinExistence type="predicted"/>
<accession>A0A7L9WKH4</accession>